<sequence>MQSGFDAHNPPFDRLSQTEVEELRAALDIGYFRPGETILARGGASEALHVVIKGSVEARDEGTLNAVLGPKDSFDSRALVHGAAGEDFTAAEETLCFLVPKPVVLGLIARNPGFAAFFYSEISEKLNAFADAHRAEGMESVLRARVREANPGPAVFIDADATVEQAGHRMAESGSNVLLVRDGARTGVITGMNLSKAAVLRRLPLETPVREVCHFDVVAVDAEDFVFEALLLMTRHDKRRVAVLRDGEYVGFLEDIDILGLVAGNTQLIPGRIDRARDVEELAAPARDIQAQVERLHRQGVKVEQIAEVTSDLNRRLFVKLFALLAPPSIQEQGCLLLMGSEGRGEQTVRTDQDNGLLLAEPVLEADLARFREAFSGALDGFGFPPCPGGVMVRNPVWSQPLDGLVRQLRVWVMERSPDAAMNLGIFFDAVAVAGRADLLRDAKAALIGTMRGERALLARFAHLIETFDTPNLGVLSAFMTAVGVGSDEIDTKKAGTFPIVHGIRTLAMDRGITATATAGRIGALVEAGAFEPEFGQELVGALRVFMAYRLRSQLEAVRRGDVEREAVVRPSRLSAADRDILRDALRIVRRFRDTIRNRYNLGAF</sequence>
<reference evidence="5" key="1">
    <citation type="submission" date="2020-02" db="EMBL/GenBank/DDBJ databases">
        <authorList>
            <person name="Meier V. D."/>
        </authorList>
    </citation>
    <scope>NUCLEOTIDE SEQUENCE</scope>
    <source>
        <strain evidence="5">AVDCRST_MAG08</strain>
    </source>
</reference>
<dbReference type="Pfam" id="PF00571">
    <property type="entry name" value="CBS"/>
    <property type="match status" value="1"/>
</dbReference>
<dbReference type="GO" id="GO:0008773">
    <property type="term" value="F:[protein-PII] uridylyltransferase activity"/>
    <property type="evidence" value="ECO:0007669"/>
    <property type="project" value="InterPro"/>
</dbReference>
<dbReference type="InterPro" id="IPR051257">
    <property type="entry name" value="Diverse_CBS-Domain"/>
</dbReference>
<dbReference type="Pfam" id="PF03445">
    <property type="entry name" value="DUF294"/>
    <property type="match status" value="1"/>
</dbReference>
<dbReference type="InterPro" id="IPR046342">
    <property type="entry name" value="CBS_dom_sf"/>
</dbReference>
<feature type="domain" description="CBS" evidence="4">
    <location>
        <begin position="212"/>
        <end position="268"/>
    </location>
</feature>
<proteinExistence type="predicted"/>
<organism evidence="5">
    <name type="scientific">uncultured Acetobacteraceae bacterium</name>
    <dbReference type="NCBI Taxonomy" id="169975"/>
    <lineage>
        <taxon>Bacteria</taxon>
        <taxon>Pseudomonadati</taxon>
        <taxon>Pseudomonadota</taxon>
        <taxon>Alphaproteobacteria</taxon>
        <taxon>Acetobacterales</taxon>
        <taxon>Acetobacteraceae</taxon>
        <taxon>environmental samples</taxon>
    </lineage>
</organism>
<dbReference type="InterPro" id="IPR014710">
    <property type="entry name" value="RmlC-like_jellyroll"/>
</dbReference>
<dbReference type="InterPro" id="IPR005105">
    <property type="entry name" value="GlnD_Uridyltrans_N"/>
</dbReference>
<evidence type="ECO:0000256" key="1">
    <source>
        <dbReference type="ARBA" id="ARBA00023122"/>
    </source>
</evidence>
<protein>
    <submittedName>
        <fullName evidence="5">Predicted signal-transduction protein containing cAMP-binding and CBS domains</fullName>
    </submittedName>
</protein>
<dbReference type="PROSITE" id="PS51371">
    <property type="entry name" value="CBS"/>
    <property type="match status" value="1"/>
</dbReference>
<dbReference type="EMBL" id="CADCTG010000188">
    <property type="protein sequence ID" value="CAA9258511.1"/>
    <property type="molecule type" value="Genomic_DNA"/>
</dbReference>
<keyword evidence="1 2" id="KW-0129">CBS domain</keyword>
<dbReference type="InterPro" id="IPR000595">
    <property type="entry name" value="cNMP-bd_dom"/>
</dbReference>
<dbReference type="CDD" id="cd00038">
    <property type="entry name" value="CAP_ED"/>
    <property type="match status" value="1"/>
</dbReference>
<evidence type="ECO:0000313" key="5">
    <source>
        <dbReference type="EMBL" id="CAA9258511.1"/>
    </source>
</evidence>
<dbReference type="InterPro" id="IPR018821">
    <property type="entry name" value="DUF294_put_nucleoTrafse_sb-bd"/>
</dbReference>
<dbReference type="Pfam" id="PF10335">
    <property type="entry name" value="DUF294_C"/>
    <property type="match status" value="1"/>
</dbReference>
<accession>A0A6J4IS63</accession>
<dbReference type="PANTHER" id="PTHR43080">
    <property type="entry name" value="CBS DOMAIN-CONTAINING PROTEIN CBSX3, MITOCHONDRIAL"/>
    <property type="match status" value="1"/>
</dbReference>
<evidence type="ECO:0000259" key="4">
    <source>
        <dbReference type="PROSITE" id="PS51371"/>
    </source>
</evidence>
<dbReference type="AlphaFoldDB" id="A0A6J4IS63"/>
<dbReference type="Pfam" id="PF00027">
    <property type="entry name" value="cNMP_binding"/>
    <property type="match status" value="1"/>
</dbReference>
<dbReference type="PROSITE" id="PS50042">
    <property type="entry name" value="CNMP_BINDING_3"/>
    <property type="match status" value="1"/>
</dbReference>
<evidence type="ECO:0000256" key="2">
    <source>
        <dbReference type="PROSITE-ProRule" id="PRU00703"/>
    </source>
</evidence>
<dbReference type="CDD" id="cd05401">
    <property type="entry name" value="NT_GlnE_GlnD_like"/>
    <property type="match status" value="1"/>
</dbReference>
<dbReference type="InterPro" id="IPR018490">
    <property type="entry name" value="cNMP-bd_dom_sf"/>
</dbReference>
<dbReference type="InterPro" id="IPR000644">
    <property type="entry name" value="CBS_dom"/>
</dbReference>
<dbReference type="PANTHER" id="PTHR43080:SF2">
    <property type="entry name" value="CBS DOMAIN-CONTAINING PROTEIN"/>
    <property type="match status" value="1"/>
</dbReference>
<dbReference type="Gene3D" id="2.60.120.10">
    <property type="entry name" value="Jelly Rolls"/>
    <property type="match status" value="1"/>
</dbReference>
<dbReference type="SMART" id="SM00116">
    <property type="entry name" value="CBS"/>
    <property type="match status" value="1"/>
</dbReference>
<dbReference type="Gene3D" id="3.10.580.10">
    <property type="entry name" value="CBS-domain"/>
    <property type="match status" value="1"/>
</dbReference>
<feature type="domain" description="Cyclic nucleotide-binding" evidence="3">
    <location>
        <begin position="11"/>
        <end position="82"/>
    </location>
</feature>
<gene>
    <name evidence="5" type="ORF">AVDCRST_MAG08-2556</name>
</gene>
<dbReference type="SUPFAM" id="SSF54631">
    <property type="entry name" value="CBS-domain pair"/>
    <property type="match status" value="1"/>
</dbReference>
<evidence type="ECO:0000259" key="3">
    <source>
        <dbReference type="PROSITE" id="PS50042"/>
    </source>
</evidence>
<dbReference type="SUPFAM" id="SSF51206">
    <property type="entry name" value="cAMP-binding domain-like"/>
    <property type="match status" value="1"/>
</dbReference>
<name>A0A6J4IS63_9PROT</name>